<comment type="caution">
    <text evidence="4">The sequence shown here is derived from an EMBL/GenBank/DDBJ whole genome shotgun (WGS) entry which is preliminary data.</text>
</comment>
<dbReference type="GO" id="GO:0002100">
    <property type="term" value="P:tRNA wobble adenosine to inosine editing"/>
    <property type="evidence" value="ECO:0007669"/>
    <property type="project" value="InterPro"/>
</dbReference>
<dbReference type="PROSITE" id="PS51747">
    <property type="entry name" value="CYT_DCMP_DEAMINASES_2"/>
    <property type="match status" value="1"/>
</dbReference>
<dbReference type="InterPro" id="IPR016193">
    <property type="entry name" value="Cytidine_deaminase-like"/>
</dbReference>
<dbReference type="PANTHER" id="PTHR11079:SF202">
    <property type="entry name" value="TRNA-SPECIFIC ADENOSINE DEAMINASE"/>
    <property type="match status" value="1"/>
</dbReference>
<dbReference type="GO" id="GO:0008270">
    <property type="term" value="F:zinc ion binding"/>
    <property type="evidence" value="ECO:0007669"/>
    <property type="project" value="InterPro"/>
</dbReference>
<keyword evidence="1" id="KW-0479">Metal-binding</keyword>
<reference evidence="4 5" key="1">
    <citation type="submission" date="2015-01" db="EMBL/GenBank/DDBJ databases">
        <title>Lifestyle Evolution in Cyanobacterial Symbionts of Sponges.</title>
        <authorList>
            <person name="Burgsdorf I."/>
            <person name="Slaby B.M."/>
            <person name="Handley K.M."/>
            <person name="Haber M."/>
            <person name="Blom J."/>
            <person name="Marshall C.W."/>
            <person name="Gilbert J.A."/>
            <person name="Hentschel U."/>
            <person name="Steindler L."/>
        </authorList>
    </citation>
    <scope>NUCLEOTIDE SEQUENCE [LARGE SCALE GENOMIC DNA]</scope>
    <source>
        <strain evidence="4">142</strain>
    </source>
</reference>
<name>A0A6N3XB48_9SYNE</name>
<dbReference type="Gene3D" id="3.40.140.10">
    <property type="entry name" value="Cytidine Deaminase, domain 2"/>
    <property type="match status" value="1"/>
</dbReference>
<dbReference type="CDD" id="cd01285">
    <property type="entry name" value="nucleoside_deaminase"/>
    <property type="match status" value="1"/>
</dbReference>
<feature type="domain" description="CMP/dCMP-type deaminase" evidence="3">
    <location>
        <begin position="9"/>
        <end position="104"/>
    </location>
</feature>
<accession>A0A6N3XB48</accession>
<dbReference type="AlphaFoldDB" id="A0A6N3XB48"/>
<proteinExistence type="predicted"/>
<gene>
    <name evidence="4" type="ORF">TH68_05210</name>
</gene>
<dbReference type="PANTHER" id="PTHR11079">
    <property type="entry name" value="CYTOSINE DEAMINASE FAMILY MEMBER"/>
    <property type="match status" value="1"/>
</dbReference>
<evidence type="ECO:0000313" key="5">
    <source>
        <dbReference type="Proteomes" id="UP000035054"/>
    </source>
</evidence>
<dbReference type="PROSITE" id="PS00903">
    <property type="entry name" value="CYT_DCMP_DEAMINASES_1"/>
    <property type="match status" value="1"/>
</dbReference>
<dbReference type="GO" id="GO:0052717">
    <property type="term" value="F:tRNA-specific adenosine-34 deaminase activity"/>
    <property type="evidence" value="ECO:0007669"/>
    <property type="project" value="UniProtKB-EC"/>
</dbReference>
<dbReference type="InterPro" id="IPR016192">
    <property type="entry name" value="APOBEC/CMP_deaminase_Zn-bd"/>
</dbReference>
<dbReference type="Pfam" id="PF00383">
    <property type="entry name" value="dCMP_cyt_deam_1"/>
    <property type="match status" value="1"/>
</dbReference>
<dbReference type="EMBL" id="JXUO01000169">
    <property type="protein sequence ID" value="KKZ14346.1"/>
    <property type="molecule type" value="Genomic_DNA"/>
</dbReference>
<organism evidence="4 5">
    <name type="scientific">Candidatus Synechococcus spongiarum 142</name>
    <dbReference type="NCBI Taxonomy" id="1608213"/>
    <lineage>
        <taxon>Bacteria</taxon>
        <taxon>Bacillati</taxon>
        <taxon>Cyanobacteriota</taxon>
        <taxon>Cyanophyceae</taxon>
        <taxon>Synechococcales</taxon>
        <taxon>Synechococcaceae</taxon>
        <taxon>Synechococcus</taxon>
    </lineage>
</organism>
<keyword evidence="2" id="KW-0862">Zinc</keyword>
<evidence type="ECO:0000256" key="2">
    <source>
        <dbReference type="ARBA" id="ARBA00022833"/>
    </source>
</evidence>
<evidence type="ECO:0000256" key="1">
    <source>
        <dbReference type="ARBA" id="ARBA00022723"/>
    </source>
</evidence>
<feature type="non-terminal residue" evidence="4">
    <location>
        <position position="104"/>
    </location>
</feature>
<dbReference type="Proteomes" id="UP000035054">
    <property type="component" value="Unassembled WGS sequence"/>
</dbReference>
<evidence type="ECO:0000259" key="3">
    <source>
        <dbReference type="PROSITE" id="PS51747"/>
    </source>
</evidence>
<evidence type="ECO:0000313" key="4">
    <source>
        <dbReference type="EMBL" id="KKZ14346.1"/>
    </source>
</evidence>
<protein>
    <recommendedName>
        <fullName evidence="3">CMP/dCMP-type deaminase domain-containing protein</fullName>
    </recommendedName>
</protein>
<dbReference type="SUPFAM" id="SSF53927">
    <property type="entry name" value="Cytidine deaminase-like"/>
    <property type="match status" value="1"/>
</dbReference>
<dbReference type="InterPro" id="IPR002125">
    <property type="entry name" value="CMP_dCMP_dom"/>
</dbReference>
<sequence length="104" mass="11325">MMASSWDHDLATMWMGRLLRWAAMAGRAGEVPVAAVILDGCGRSIGWGTNRRERDADPLGHGELVALRQAAALRGDWRFNDCTLLVTLEPCIMCAAALIQARMG</sequence>